<keyword evidence="1" id="KW-0378">Hydrolase</keyword>
<dbReference type="RefSeq" id="WP_033100115.1">
    <property type="nucleotide sequence ID" value="NZ_JACEIP010000009.1"/>
</dbReference>
<evidence type="ECO:0000313" key="2">
    <source>
        <dbReference type="Proteomes" id="UP000530514"/>
    </source>
</evidence>
<proteinExistence type="predicted"/>
<keyword evidence="2" id="KW-1185">Reference proteome</keyword>
<dbReference type="EMBL" id="JACEIP010000009">
    <property type="protein sequence ID" value="MBA4542777.1"/>
    <property type="molecule type" value="Genomic_DNA"/>
</dbReference>
<accession>A0A7W1X9U2</accession>
<protein>
    <submittedName>
        <fullName evidence="1">Cof-type HAD-IIB family hydrolase</fullName>
    </submittedName>
</protein>
<dbReference type="InterPro" id="IPR036412">
    <property type="entry name" value="HAD-like_sf"/>
</dbReference>
<dbReference type="InterPro" id="IPR006379">
    <property type="entry name" value="HAD-SF_hydro_IIB"/>
</dbReference>
<dbReference type="SFLD" id="SFLDG01144">
    <property type="entry name" value="C2.B.4:_PGP_Like"/>
    <property type="match status" value="1"/>
</dbReference>
<dbReference type="Proteomes" id="UP000530514">
    <property type="component" value="Unassembled WGS sequence"/>
</dbReference>
<organism evidence="1 2">
    <name type="scientific">Thermoactinomyces daqus</name>
    <dbReference type="NCBI Taxonomy" id="1329516"/>
    <lineage>
        <taxon>Bacteria</taxon>
        <taxon>Bacillati</taxon>
        <taxon>Bacillota</taxon>
        <taxon>Bacilli</taxon>
        <taxon>Bacillales</taxon>
        <taxon>Thermoactinomycetaceae</taxon>
        <taxon>Thermoactinomyces</taxon>
    </lineage>
</organism>
<dbReference type="SUPFAM" id="SSF56784">
    <property type="entry name" value="HAD-like"/>
    <property type="match status" value="1"/>
</dbReference>
<reference evidence="1 2" key="1">
    <citation type="submission" date="2020-07" db="EMBL/GenBank/DDBJ databases">
        <authorList>
            <person name="Feng H."/>
        </authorList>
    </citation>
    <scope>NUCLEOTIDE SEQUENCE [LARGE SCALE GENOMIC DNA]</scope>
    <source>
        <strain evidence="2">s-11</strain>
    </source>
</reference>
<dbReference type="GO" id="GO:0016791">
    <property type="term" value="F:phosphatase activity"/>
    <property type="evidence" value="ECO:0007669"/>
    <property type="project" value="UniProtKB-ARBA"/>
</dbReference>
<dbReference type="PANTHER" id="PTHR10000">
    <property type="entry name" value="PHOSPHOSERINE PHOSPHATASE"/>
    <property type="match status" value="1"/>
</dbReference>
<dbReference type="Gene3D" id="3.40.50.1000">
    <property type="entry name" value="HAD superfamily/HAD-like"/>
    <property type="match status" value="1"/>
</dbReference>
<dbReference type="Gene3D" id="3.30.1240.10">
    <property type="match status" value="1"/>
</dbReference>
<evidence type="ECO:0000313" key="1">
    <source>
        <dbReference type="EMBL" id="MBA4542777.1"/>
    </source>
</evidence>
<dbReference type="AlphaFoldDB" id="A0A7W1X9U2"/>
<dbReference type="SFLD" id="SFLDG01140">
    <property type="entry name" value="C2.B:_Phosphomannomutase_and_P"/>
    <property type="match status" value="1"/>
</dbReference>
<sequence>MVKLVVSDLDGTLLNEEGKVSEENKRALRLAEEHGVQVMIATGRPYRSAMEVVEEAGLKCPLIFLNGACIQTRDGERIQSIPLGREQAEMLHQRFEEIGIYHQAYTDQGLYASRRGFDLLKVELDRVKSANPEVDPDVLKSATIDRLKHYCVSGVHVEDALQNPDASIYKILAFSMEPDKLEQARKKAEELSGVIVTASAENNIEVNHPEAQKGKAVALYAEKLGIPLEQVMVIGDNRNDLSMMKIAGYSVAMGNADDEVKRVCKYVTKSNSEHGVAYAIEKWALAKA</sequence>
<dbReference type="NCBIfam" id="TIGR00099">
    <property type="entry name" value="Cof-subfamily"/>
    <property type="match status" value="1"/>
</dbReference>
<dbReference type="NCBIfam" id="TIGR01484">
    <property type="entry name" value="HAD-SF-IIB"/>
    <property type="match status" value="1"/>
</dbReference>
<dbReference type="SFLD" id="SFLDS00003">
    <property type="entry name" value="Haloacid_Dehalogenase"/>
    <property type="match status" value="1"/>
</dbReference>
<dbReference type="CDD" id="cd07516">
    <property type="entry name" value="HAD_Pase"/>
    <property type="match status" value="1"/>
</dbReference>
<dbReference type="PROSITE" id="PS01229">
    <property type="entry name" value="COF_2"/>
    <property type="match status" value="1"/>
</dbReference>
<dbReference type="GO" id="GO:0005829">
    <property type="term" value="C:cytosol"/>
    <property type="evidence" value="ECO:0007669"/>
    <property type="project" value="TreeGrafter"/>
</dbReference>
<dbReference type="GO" id="GO:0000287">
    <property type="term" value="F:magnesium ion binding"/>
    <property type="evidence" value="ECO:0007669"/>
    <property type="project" value="TreeGrafter"/>
</dbReference>
<name>A0A7W1X9U2_9BACL</name>
<dbReference type="OrthoDB" id="9806027at2"/>
<dbReference type="Pfam" id="PF08282">
    <property type="entry name" value="Hydrolase_3"/>
    <property type="match status" value="1"/>
</dbReference>
<dbReference type="InterPro" id="IPR000150">
    <property type="entry name" value="Cof"/>
</dbReference>
<comment type="caution">
    <text evidence="1">The sequence shown here is derived from an EMBL/GenBank/DDBJ whole genome shotgun (WGS) entry which is preliminary data.</text>
</comment>
<dbReference type="PANTHER" id="PTHR10000:SF55">
    <property type="entry name" value="5-AMINO-6-(5-PHOSPHO-D-RIBITYLAMINO)URACIL PHOSPHATASE YCSE"/>
    <property type="match status" value="1"/>
</dbReference>
<dbReference type="InterPro" id="IPR023214">
    <property type="entry name" value="HAD_sf"/>
</dbReference>
<gene>
    <name evidence="1" type="ORF">H1164_07665</name>
</gene>
<dbReference type="PROSITE" id="PS01228">
    <property type="entry name" value="COF_1"/>
    <property type="match status" value="1"/>
</dbReference>